<keyword evidence="8" id="KW-0472">Membrane</keyword>
<evidence type="ECO:0000256" key="3">
    <source>
        <dbReference type="ARBA" id="ARBA00022475"/>
    </source>
</evidence>
<dbReference type="GO" id="GO:0015627">
    <property type="term" value="C:type II protein secretion system complex"/>
    <property type="evidence" value="ECO:0007669"/>
    <property type="project" value="UniProtKB-UniRule"/>
</dbReference>
<dbReference type="PANTHER" id="PTHR38779">
    <property type="entry name" value="TYPE II SECRETION SYSTEM PROTEIN I-RELATED"/>
    <property type="match status" value="1"/>
</dbReference>
<name>A0A941BKM5_9BURK</name>
<keyword evidence="4 9" id="KW-0488">Methylation</keyword>
<dbReference type="Pfam" id="PF02501">
    <property type="entry name" value="T2SSI"/>
    <property type="match status" value="1"/>
</dbReference>
<comment type="similarity">
    <text evidence="2 9">Belongs to the GSP I family.</text>
</comment>
<comment type="subunit">
    <text evidence="9">Type II secretion is composed of four main components: the outer membrane complex, the inner membrane complex, the cytoplasmic secretion ATPase and the periplasm-spanning pseudopilus.</text>
</comment>
<keyword evidence="12" id="KW-1185">Reference proteome</keyword>
<dbReference type="Pfam" id="PF07963">
    <property type="entry name" value="N_methyl"/>
    <property type="match status" value="1"/>
</dbReference>
<keyword evidence="3" id="KW-1003">Cell membrane</keyword>
<evidence type="ECO:0000256" key="9">
    <source>
        <dbReference type="RuleBase" id="RU368030"/>
    </source>
</evidence>
<dbReference type="NCBIfam" id="TIGR02532">
    <property type="entry name" value="IV_pilin_GFxxxE"/>
    <property type="match status" value="1"/>
</dbReference>
<proteinExistence type="inferred from homology"/>
<evidence type="ECO:0000313" key="12">
    <source>
        <dbReference type="Proteomes" id="UP000678374"/>
    </source>
</evidence>
<dbReference type="GO" id="GO:0015628">
    <property type="term" value="P:protein secretion by the type II secretion system"/>
    <property type="evidence" value="ECO:0007669"/>
    <property type="project" value="UniProtKB-UniRule"/>
</dbReference>
<dbReference type="PANTHER" id="PTHR38779:SF2">
    <property type="entry name" value="TYPE II SECRETION SYSTEM PROTEIN I-RELATED"/>
    <property type="match status" value="1"/>
</dbReference>
<feature type="domain" description="Type II secretion system protein GspI C-terminal" evidence="10">
    <location>
        <begin position="40"/>
        <end position="115"/>
    </location>
</feature>
<dbReference type="InterPro" id="IPR003413">
    <property type="entry name" value="T2SS_GspI_C"/>
</dbReference>
<dbReference type="InterPro" id="IPR012902">
    <property type="entry name" value="N_methyl_site"/>
</dbReference>
<sequence>MRSRGFTLVEVLVAVAIVAIALAAGSRAGGALLDNSQRLGDVMMAQWCAENRLSTMRLTKLFPDVGQVDDECTLMGRRFQLKQQVRASFNPSFRIVDLGVADDQGQPLVRLSVIIPRY</sequence>
<comment type="function">
    <text evidence="9">Component of the type II secretion system required for the energy-dependent secretion of extracellular factors such as proteases and toxins from the periplasm.</text>
</comment>
<dbReference type="InterPro" id="IPR010052">
    <property type="entry name" value="T2SS_protein-GspI"/>
</dbReference>
<accession>A0A941BKM5</accession>
<evidence type="ECO:0000256" key="5">
    <source>
        <dbReference type="ARBA" id="ARBA00022519"/>
    </source>
</evidence>
<keyword evidence="6" id="KW-0812">Transmembrane</keyword>
<evidence type="ECO:0000256" key="1">
    <source>
        <dbReference type="ARBA" id="ARBA00004377"/>
    </source>
</evidence>
<evidence type="ECO:0000313" key="11">
    <source>
        <dbReference type="EMBL" id="MBQ0960058.1"/>
    </source>
</evidence>
<dbReference type="NCBIfam" id="TIGR01707">
    <property type="entry name" value="gspI"/>
    <property type="match status" value="1"/>
</dbReference>
<keyword evidence="7" id="KW-1133">Transmembrane helix</keyword>
<dbReference type="InterPro" id="IPR045584">
    <property type="entry name" value="Pilin-like"/>
</dbReference>
<protein>
    <recommendedName>
        <fullName evidence="9">Type II secretion system protein I</fullName>
        <shortName evidence="9">T2SS minor pseudopilin I</shortName>
    </recommendedName>
</protein>
<keyword evidence="5 9" id="KW-0997">Cell inner membrane</keyword>
<evidence type="ECO:0000256" key="8">
    <source>
        <dbReference type="ARBA" id="ARBA00023136"/>
    </source>
</evidence>
<comment type="caution">
    <text evidence="11">The sequence shown here is derived from an EMBL/GenBank/DDBJ whole genome shotgun (WGS) entry which is preliminary data.</text>
</comment>
<dbReference type="Proteomes" id="UP000678374">
    <property type="component" value="Unassembled WGS sequence"/>
</dbReference>
<dbReference type="EMBL" id="JAGQDE010000012">
    <property type="protein sequence ID" value="MBQ0960058.1"/>
    <property type="molecule type" value="Genomic_DNA"/>
</dbReference>
<evidence type="ECO:0000256" key="7">
    <source>
        <dbReference type="ARBA" id="ARBA00022989"/>
    </source>
</evidence>
<gene>
    <name evidence="11" type="primary">gspI</name>
    <name evidence="11" type="ORF">KAK06_13980</name>
</gene>
<dbReference type="PROSITE" id="PS00409">
    <property type="entry name" value="PROKAR_NTER_METHYL"/>
    <property type="match status" value="1"/>
</dbReference>
<dbReference type="AlphaFoldDB" id="A0A941BKM5"/>
<evidence type="ECO:0000256" key="4">
    <source>
        <dbReference type="ARBA" id="ARBA00022481"/>
    </source>
</evidence>
<organism evidence="11 12">
    <name type="scientific">Ideonella aquatica</name>
    <dbReference type="NCBI Taxonomy" id="2824119"/>
    <lineage>
        <taxon>Bacteria</taxon>
        <taxon>Pseudomonadati</taxon>
        <taxon>Pseudomonadota</taxon>
        <taxon>Betaproteobacteria</taxon>
        <taxon>Burkholderiales</taxon>
        <taxon>Sphaerotilaceae</taxon>
        <taxon>Ideonella</taxon>
    </lineage>
</organism>
<dbReference type="GO" id="GO:0005886">
    <property type="term" value="C:plasma membrane"/>
    <property type="evidence" value="ECO:0007669"/>
    <property type="project" value="UniProtKB-SubCell"/>
</dbReference>
<evidence type="ECO:0000256" key="2">
    <source>
        <dbReference type="ARBA" id="ARBA00008358"/>
    </source>
</evidence>
<dbReference type="Gene3D" id="3.30.1300.30">
    <property type="entry name" value="GSPII I/J protein-like"/>
    <property type="match status" value="1"/>
</dbReference>
<dbReference type="RefSeq" id="WP_210802738.1">
    <property type="nucleotide sequence ID" value="NZ_JAGQDE010000012.1"/>
</dbReference>
<comment type="PTM">
    <text evidence="9">Cleaved by prepilin peptidase.</text>
</comment>
<comment type="subcellular location">
    <subcellularLocation>
        <location evidence="1 9">Cell inner membrane</location>
        <topology evidence="1 9">Single-pass membrane protein</topology>
    </subcellularLocation>
</comment>
<evidence type="ECO:0000256" key="6">
    <source>
        <dbReference type="ARBA" id="ARBA00022692"/>
    </source>
</evidence>
<dbReference type="SUPFAM" id="SSF54523">
    <property type="entry name" value="Pili subunits"/>
    <property type="match status" value="1"/>
</dbReference>
<evidence type="ECO:0000259" key="10">
    <source>
        <dbReference type="Pfam" id="PF02501"/>
    </source>
</evidence>
<reference evidence="11" key="1">
    <citation type="submission" date="2021-04" db="EMBL/GenBank/DDBJ databases">
        <title>The genome sequence of Ideonella sp. 4Y11.</title>
        <authorList>
            <person name="Liu Y."/>
        </authorList>
    </citation>
    <scope>NUCLEOTIDE SEQUENCE</scope>
    <source>
        <strain evidence="11">4Y11</strain>
    </source>
</reference>